<organism evidence="3 4">
    <name type="scientific">Teichococcus aerophilus</name>
    <dbReference type="NCBI Taxonomy" id="1224513"/>
    <lineage>
        <taxon>Bacteria</taxon>
        <taxon>Pseudomonadati</taxon>
        <taxon>Pseudomonadota</taxon>
        <taxon>Alphaproteobacteria</taxon>
        <taxon>Acetobacterales</taxon>
        <taxon>Roseomonadaceae</taxon>
        <taxon>Roseomonas</taxon>
    </lineage>
</organism>
<sequence length="339" mass="37772">MLITHSYSLAAEAQDPVMKLTALLPASTLGVDMFFAISGFLICASLKRQPTYGSFLRNRLLRIMPALAVLCVITVFVAGPLLTNSNRYWHDEQTLAYLWNATIYVWQPFLPGVFTGNLTPVVNGSLWTLAMEATCYLVLLLFAWSGALNRRGLAVLLAATYMLHVYEVFPRGLILFGYSGGMEVYHLNRFLLLFAGGAFISLIGRSWAVSWPVTVITGALVLLAFYRGQEDWRNFMPIYLPVWPWFVISLAYRLKRLSRLDGFDASYGIYLYSFPIQQAFVQLSHQTITPGMLTLLALPLTLVFAFLSWFLVEKPALSLKGGLPAPPRPAVPPTTALAS</sequence>
<reference evidence="3 4" key="1">
    <citation type="journal article" date="2013" name="Int. J. Syst. Evol. Microbiol.">
        <title>Roseomonas aerophila sp. nov., isolated from air.</title>
        <authorList>
            <person name="Kim S.J."/>
            <person name="Weon H.Y."/>
            <person name="Ahn J.H."/>
            <person name="Hong S.B."/>
            <person name="Seok S.J."/>
            <person name="Whang K.S."/>
            <person name="Kwon S.W."/>
        </authorList>
    </citation>
    <scope>NUCLEOTIDE SEQUENCE [LARGE SCALE GENOMIC DNA]</scope>
    <source>
        <strain evidence="3 4">NBRC 108923</strain>
    </source>
</reference>
<feature type="transmembrane region" description="Helical" evidence="1">
    <location>
        <begin position="238"/>
        <end position="254"/>
    </location>
</feature>
<dbReference type="InterPro" id="IPR002656">
    <property type="entry name" value="Acyl_transf_3_dom"/>
</dbReference>
<feature type="transmembrane region" description="Helical" evidence="1">
    <location>
        <begin position="63"/>
        <end position="82"/>
    </location>
</feature>
<feature type="domain" description="Acyltransferase 3" evidence="2">
    <location>
        <begin position="25"/>
        <end position="308"/>
    </location>
</feature>
<evidence type="ECO:0000256" key="1">
    <source>
        <dbReference type="SAM" id="Phobius"/>
    </source>
</evidence>
<evidence type="ECO:0000313" key="4">
    <source>
        <dbReference type="Proteomes" id="UP000626026"/>
    </source>
</evidence>
<feature type="transmembrane region" description="Helical" evidence="1">
    <location>
        <begin position="153"/>
        <end position="174"/>
    </location>
</feature>
<dbReference type="Proteomes" id="UP000626026">
    <property type="component" value="Unassembled WGS sequence"/>
</dbReference>
<feature type="transmembrane region" description="Helical" evidence="1">
    <location>
        <begin position="186"/>
        <end position="203"/>
    </location>
</feature>
<feature type="transmembrane region" description="Helical" evidence="1">
    <location>
        <begin position="209"/>
        <end position="226"/>
    </location>
</feature>
<keyword evidence="3" id="KW-0808">Transferase</keyword>
<feature type="transmembrane region" description="Helical" evidence="1">
    <location>
        <begin position="126"/>
        <end position="147"/>
    </location>
</feature>
<dbReference type="GO" id="GO:0016746">
    <property type="term" value="F:acyltransferase activity"/>
    <property type="evidence" value="ECO:0007669"/>
    <property type="project" value="UniProtKB-KW"/>
</dbReference>
<protein>
    <submittedName>
        <fullName evidence="3">Acyltransferase</fullName>
    </submittedName>
</protein>
<keyword evidence="1" id="KW-0472">Membrane</keyword>
<gene>
    <name evidence="3" type="ORF">IBL26_18325</name>
</gene>
<feature type="transmembrane region" description="Helical" evidence="1">
    <location>
        <begin position="94"/>
        <end position="114"/>
    </location>
</feature>
<feature type="transmembrane region" description="Helical" evidence="1">
    <location>
        <begin position="292"/>
        <end position="312"/>
    </location>
</feature>
<name>A0ABR7RRS1_9PROT</name>
<dbReference type="Pfam" id="PF01757">
    <property type="entry name" value="Acyl_transf_3"/>
    <property type="match status" value="1"/>
</dbReference>
<proteinExistence type="predicted"/>
<evidence type="ECO:0000313" key="3">
    <source>
        <dbReference type="EMBL" id="MBC9208812.1"/>
    </source>
</evidence>
<dbReference type="PANTHER" id="PTHR23028">
    <property type="entry name" value="ACETYLTRANSFERASE"/>
    <property type="match status" value="1"/>
</dbReference>
<comment type="caution">
    <text evidence="3">The sequence shown here is derived from an EMBL/GenBank/DDBJ whole genome shotgun (WGS) entry which is preliminary data.</text>
</comment>
<dbReference type="EMBL" id="JACTVA010000039">
    <property type="protein sequence ID" value="MBC9208812.1"/>
    <property type="molecule type" value="Genomic_DNA"/>
</dbReference>
<keyword evidence="4" id="KW-1185">Reference proteome</keyword>
<dbReference type="InterPro" id="IPR050879">
    <property type="entry name" value="Acyltransferase_3"/>
</dbReference>
<accession>A0ABR7RRS1</accession>
<keyword evidence="3" id="KW-0012">Acyltransferase</keyword>
<feature type="transmembrane region" description="Helical" evidence="1">
    <location>
        <begin position="20"/>
        <end position="42"/>
    </location>
</feature>
<evidence type="ECO:0000259" key="2">
    <source>
        <dbReference type="Pfam" id="PF01757"/>
    </source>
</evidence>
<dbReference type="PANTHER" id="PTHR23028:SF53">
    <property type="entry name" value="ACYL_TRANSF_3 DOMAIN-CONTAINING PROTEIN"/>
    <property type="match status" value="1"/>
</dbReference>
<keyword evidence="1" id="KW-0812">Transmembrane</keyword>
<keyword evidence="1" id="KW-1133">Transmembrane helix</keyword>